<feature type="transmembrane region" description="Helical" evidence="1">
    <location>
        <begin position="381"/>
        <end position="406"/>
    </location>
</feature>
<feature type="transmembrane region" description="Helical" evidence="1">
    <location>
        <begin position="186"/>
        <end position="219"/>
    </location>
</feature>
<feature type="transmembrane region" description="Helical" evidence="1">
    <location>
        <begin position="318"/>
        <end position="336"/>
    </location>
</feature>
<evidence type="ECO:0000313" key="3">
    <source>
        <dbReference type="Proteomes" id="UP000033491"/>
    </source>
</evidence>
<organism evidence="2 3">
    <name type="scientific">Levilactobacillus spicheri</name>
    <dbReference type="NCBI Taxonomy" id="216463"/>
    <lineage>
        <taxon>Bacteria</taxon>
        <taxon>Bacillati</taxon>
        <taxon>Bacillota</taxon>
        <taxon>Bacilli</taxon>
        <taxon>Lactobacillales</taxon>
        <taxon>Lactobacillaceae</taxon>
        <taxon>Levilactobacillus</taxon>
    </lineage>
</organism>
<sequence length="571" mass="64422">MEHLKRFCRAHGWALEAGLFLGLSLLWVLPWLLSGQTVAGNDLAFHLNRLRGLADQLRLGAPWWRVPPLSTTTFMGWGYPINLFYPAVMLLPGAWLQLMAWGARGFYLYLALVTWATLAIAAWVARRLLHSRLQGVLVALVYTFSQYRLIDFFVRGALGEGIAFAFLPLVFYGVYCIAYGDYRQWYWLAVGMAGVTLTHVLSVLLCAVGVVLFMGLWGLRRTAGWARLSRLGLATLLTLLLTASFLVPLAEQGHFLGHIGVQQYALADSAVRPGELVKNSLLTLTPTPDHLVSLGLMFWLLAGVTLLSWRKLTGVERYTFVAGWVCVWLATSWFPWAPFQPLLGMLQFPWRFLALASFPLAVVGIRAVIVLGQPANRRERVGLLMAIAVITVSFQVMGNVGFYHWVQEQPDGRGTLMLSSDYRAQSTQDPNGDYVTPRGLVALDAVRTHSLAVMNTQRNGQRLRSLRALSRETLRTGYRYRLVSTHAQWLKLPQLGYAGYRVTVNGRAQPLHVDGNDVVHVHVKVGRNWVTYRYQRTALQRWSGWLSLVVWLGLLGTGSWRRWRHVDFYTK</sequence>
<gene>
    <name evidence="2" type="ORF">VC81_01515</name>
</gene>
<feature type="transmembrane region" description="Helical" evidence="1">
    <location>
        <begin position="231"/>
        <end position="250"/>
    </location>
</feature>
<dbReference type="OrthoDB" id="9784157at2"/>
<dbReference type="Proteomes" id="UP000033491">
    <property type="component" value="Unassembled WGS sequence"/>
</dbReference>
<keyword evidence="1" id="KW-0472">Membrane</keyword>
<dbReference type="EMBL" id="JZCR01000003">
    <property type="protein sequence ID" value="KJW13881.1"/>
    <property type="molecule type" value="Genomic_DNA"/>
</dbReference>
<name>A0A0F3RV67_9LACO</name>
<feature type="transmembrane region" description="Helical" evidence="1">
    <location>
        <begin position="12"/>
        <end position="33"/>
    </location>
</feature>
<reference evidence="2 3" key="1">
    <citation type="submission" date="2015-03" db="EMBL/GenBank/DDBJ databases">
        <authorList>
            <person name="Zheng J."/>
            <person name="Ganezle M."/>
        </authorList>
    </citation>
    <scope>NUCLEOTIDE SEQUENCE [LARGE SCALE GENOMIC DNA]</scope>
    <source>
        <strain evidence="2 3">LP38</strain>
    </source>
</reference>
<feature type="transmembrane region" description="Helical" evidence="1">
    <location>
        <begin position="131"/>
        <end position="150"/>
    </location>
</feature>
<feature type="transmembrane region" description="Helical" evidence="1">
    <location>
        <begin position="162"/>
        <end position="180"/>
    </location>
</feature>
<comment type="caution">
    <text evidence="2">The sequence shown here is derived from an EMBL/GenBank/DDBJ whole genome shotgun (WGS) entry which is preliminary data.</text>
</comment>
<feature type="transmembrane region" description="Helical" evidence="1">
    <location>
        <begin position="348"/>
        <end position="369"/>
    </location>
</feature>
<dbReference type="PATRIC" id="fig|216463.3.peg.2098"/>
<feature type="transmembrane region" description="Helical" evidence="1">
    <location>
        <begin position="542"/>
        <end position="560"/>
    </location>
</feature>
<dbReference type="RefSeq" id="WP_156153276.1">
    <property type="nucleotide sequence ID" value="NZ_JZCR01000003.1"/>
</dbReference>
<proteinExistence type="predicted"/>
<feature type="transmembrane region" description="Helical" evidence="1">
    <location>
        <begin position="106"/>
        <end position="125"/>
    </location>
</feature>
<evidence type="ECO:0008006" key="4">
    <source>
        <dbReference type="Google" id="ProtNLM"/>
    </source>
</evidence>
<evidence type="ECO:0000256" key="1">
    <source>
        <dbReference type="SAM" id="Phobius"/>
    </source>
</evidence>
<feature type="transmembrane region" description="Helical" evidence="1">
    <location>
        <begin position="291"/>
        <end position="309"/>
    </location>
</feature>
<accession>A0A0F3RV67</accession>
<protein>
    <recommendedName>
        <fullName evidence="4">Membrane protein 6-pyruvoyl-tetrahydropterin synthase-related domain-containing protein</fullName>
    </recommendedName>
</protein>
<keyword evidence="1" id="KW-1133">Transmembrane helix</keyword>
<evidence type="ECO:0000313" key="2">
    <source>
        <dbReference type="EMBL" id="KJW13881.1"/>
    </source>
</evidence>
<feature type="transmembrane region" description="Helical" evidence="1">
    <location>
        <begin position="77"/>
        <end position="99"/>
    </location>
</feature>
<dbReference type="STRING" id="216463.VC81_01515"/>
<keyword evidence="1" id="KW-0812">Transmembrane</keyword>
<dbReference type="AlphaFoldDB" id="A0A0F3RV67"/>